<dbReference type="Proteomes" id="UP001183610">
    <property type="component" value="Unassembled WGS sequence"/>
</dbReference>
<dbReference type="EMBL" id="JAVRET010000091">
    <property type="protein sequence ID" value="MDT0412685.1"/>
    <property type="molecule type" value="Genomic_DNA"/>
</dbReference>
<keyword evidence="2" id="KW-1185">Reference proteome</keyword>
<protein>
    <submittedName>
        <fullName evidence="1">Uncharacterized protein</fullName>
    </submittedName>
</protein>
<reference evidence="2" key="1">
    <citation type="submission" date="2023-07" db="EMBL/GenBank/DDBJ databases">
        <title>30 novel species of actinomycetes from the DSMZ collection.</title>
        <authorList>
            <person name="Nouioui I."/>
        </authorList>
    </citation>
    <scope>NUCLEOTIDE SEQUENCE [LARGE SCALE GENOMIC DNA]</scope>
    <source>
        <strain evidence="2">DSM 41979</strain>
    </source>
</reference>
<dbReference type="RefSeq" id="WP_234009547.1">
    <property type="nucleotide sequence ID" value="NZ_JAVRET010000091.1"/>
</dbReference>
<evidence type="ECO:0000313" key="2">
    <source>
        <dbReference type="Proteomes" id="UP001183610"/>
    </source>
</evidence>
<evidence type="ECO:0000313" key="1">
    <source>
        <dbReference type="EMBL" id="MDT0412685.1"/>
    </source>
</evidence>
<accession>A0ABU2RAB1</accession>
<gene>
    <name evidence="1" type="ORF">RM698_27015</name>
</gene>
<comment type="caution">
    <text evidence="1">The sequence shown here is derived from an EMBL/GenBank/DDBJ whole genome shotgun (WGS) entry which is preliminary data.</text>
</comment>
<sequence length="385" mass="42680">MSASAANHAWLPDHQLHVAATLAHVDQTIDRVARLTHDYSKAGPLSLTNLAQGNQSHLTVAAVAPLPQAIPRLIADALTQLRAAMEHTLYTEVEHRLGRPMTAQEARCIEMPACASADDFTKWLRHGRRSQLQPFHFGAPLTERIRALQPFQRRDSDDHPLRLLVEHTNLSKHRTPAVAATRLGAIYPDKPHPDLTVALPLKLRSQAGDGLPLRVGDILASGPLDARIPISVMSTVSLQRPHTGVWNIAMRELEHLEEWVRTSAIPVLITGTRDVTPLPPQLDIMTGHEDLRGELANSENTTAAQRARQRMMAQIARSDLVDLLSGHESPLSPTEVRTWVDTLDDISVLQKTDQLIRVVQVPTSLLGLMQELRDEVRARSPQTEH</sequence>
<name>A0ABU2RAB1_9ACTN</name>
<organism evidence="1 2">
    <name type="scientific">Streptomyces evansiae</name>
    <dbReference type="NCBI Taxonomy" id="3075535"/>
    <lineage>
        <taxon>Bacteria</taxon>
        <taxon>Bacillati</taxon>
        <taxon>Actinomycetota</taxon>
        <taxon>Actinomycetes</taxon>
        <taxon>Kitasatosporales</taxon>
        <taxon>Streptomycetaceae</taxon>
        <taxon>Streptomyces</taxon>
    </lineage>
</organism>
<proteinExistence type="predicted"/>